<protein>
    <submittedName>
        <fullName evidence="1">Uncharacterized protein</fullName>
    </submittedName>
</protein>
<organism evidence="1 2">
    <name type="scientific">Vermiconidia calcicola</name>
    <dbReference type="NCBI Taxonomy" id="1690605"/>
    <lineage>
        <taxon>Eukaryota</taxon>
        <taxon>Fungi</taxon>
        <taxon>Dikarya</taxon>
        <taxon>Ascomycota</taxon>
        <taxon>Pezizomycotina</taxon>
        <taxon>Dothideomycetes</taxon>
        <taxon>Dothideomycetidae</taxon>
        <taxon>Mycosphaerellales</taxon>
        <taxon>Extremaceae</taxon>
        <taxon>Vermiconidia</taxon>
    </lineage>
</organism>
<sequence>MVRDIARLGQLVLHDDPDGIVPSSWIYDMLNNGSAVAFSLGSWRRGFEKYAYRSYWLAGKKEDELAGLGIHGQHLFVDRKNGIVMAKTSSQPDRIDMKKVGLTMAAFEEFQRILTGSERANGTKGREV</sequence>
<proteinExistence type="predicted"/>
<name>A0ACC3NZA1_9PEZI</name>
<accession>A0ACC3NZA1</accession>
<evidence type="ECO:0000313" key="2">
    <source>
        <dbReference type="Proteomes" id="UP001281147"/>
    </source>
</evidence>
<dbReference type="Proteomes" id="UP001281147">
    <property type="component" value="Unassembled WGS sequence"/>
</dbReference>
<gene>
    <name evidence="1" type="ORF">LTR37_000950</name>
</gene>
<keyword evidence="2" id="KW-1185">Reference proteome</keyword>
<comment type="caution">
    <text evidence="1">The sequence shown here is derived from an EMBL/GenBank/DDBJ whole genome shotgun (WGS) entry which is preliminary data.</text>
</comment>
<reference evidence="1" key="1">
    <citation type="submission" date="2023-07" db="EMBL/GenBank/DDBJ databases">
        <title>Black Yeasts Isolated from many extreme environments.</title>
        <authorList>
            <person name="Coleine C."/>
            <person name="Stajich J.E."/>
            <person name="Selbmann L."/>
        </authorList>
    </citation>
    <scope>NUCLEOTIDE SEQUENCE</scope>
    <source>
        <strain evidence="1">CCFEE 5714</strain>
    </source>
</reference>
<evidence type="ECO:0000313" key="1">
    <source>
        <dbReference type="EMBL" id="KAK3724902.1"/>
    </source>
</evidence>
<dbReference type="EMBL" id="JAUTXU010000004">
    <property type="protein sequence ID" value="KAK3724902.1"/>
    <property type="molecule type" value="Genomic_DNA"/>
</dbReference>